<gene>
    <name evidence="1" type="ORF">TVG0912906</name>
</gene>
<sequence>MLYLPENKNSQVFSFMARLHTCIDKNEIEVIHGTLFYFYTDSYFNNKNHLCNKGKLMNVKLSPGDVIVIQTVDEFNHIGMEWRLMSDNCEILENTAYEVIKF</sequence>
<dbReference type="KEGG" id="tvo:TVG0912906"/>
<dbReference type="Proteomes" id="UP000001017">
    <property type="component" value="Chromosome"/>
</dbReference>
<evidence type="ECO:0000313" key="1">
    <source>
        <dbReference type="EMBL" id="BAB60037.1"/>
    </source>
</evidence>
<accession>Q97AB5</accession>
<organism evidence="1 2">
    <name type="scientific">Thermoplasma volcanium (strain ATCC 51530 / DSM 4299 / JCM 9571 / NBRC 15438 / GSS1)</name>
    <dbReference type="NCBI Taxonomy" id="273116"/>
    <lineage>
        <taxon>Archaea</taxon>
        <taxon>Methanobacteriati</taxon>
        <taxon>Thermoplasmatota</taxon>
        <taxon>Thermoplasmata</taxon>
        <taxon>Thermoplasmatales</taxon>
        <taxon>Thermoplasmataceae</taxon>
        <taxon>Thermoplasma</taxon>
    </lineage>
</organism>
<dbReference type="STRING" id="273116.gene:9381687"/>
<proteinExistence type="predicted"/>
<keyword evidence="2" id="KW-1185">Reference proteome</keyword>
<reference evidence="1 2" key="2">
    <citation type="journal article" date="2000" name="Proc. Natl. Acad. Sci. U.S.A.">
        <title>Archaeal adaptation to higher temperatures revealed by genomic sequence of Thermoplasma volcanium.</title>
        <authorList>
            <person name="Kawashima T."/>
            <person name="Amano N."/>
            <person name="Koike H."/>
            <person name="Makino S."/>
            <person name="Higuchi S."/>
            <person name="Kawashima-Ohya Y."/>
            <person name="Watanabe K."/>
            <person name="Yamazaki M."/>
            <person name="Kanehori K."/>
            <person name="Kawamoto T."/>
            <person name="Nunoshiba T."/>
            <person name="Yamamoto Y."/>
            <person name="Aramaki H."/>
            <person name="Makino K."/>
            <person name="Suzuki M."/>
        </authorList>
    </citation>
    <scope>NUCLEOTIDE SEQUENCE [LARGE SCALE GENOMIC DNA]</scope>
    <source>
        <strain evidence="2">ATCC 51530 / DSM 4299 / JCM 9571 / NBRC 15438 / GSS1</strain>
    </source>
</reference>
<dbReference type="EMBL" id="BA000011">
    <property type="protein sequence ID" value="BAB60037.1"/>
    <property type="molecule type" value="Genomic_DNA"/>
</dbReference>
<dbReference type="AlphaFoldDB" id="Q97AB5"/>
<dbReference type="PaxDb" id="273116-14325112"/>
<dbReference type="HOGENOM" id="CLU_2271191_0_0_2"/>
<name>Q97AB5_THEVO</name>
<evidence type="ECO:0000313" key="2">
    <source>
        <dbReference type="Proteomes" id="UP000001017"/>
    </source>
</evidence>
<reference evidence="1 2" key="1">
    <citation type="journal article" date="1999" name="Proc. Jpn. Acad.">
        <title>Determination of the complete genomic DNA sequence of Thermoplasma volvanium GSS1.</title>
        <authorList>
            <person name="Kawashima T."/>
            <person name="Yamamoto Y."/>
            <person name="Aramaki H."/>
            <person name="Nunoshiba T."/>
            <person name="Kawamoto T."/>
            <person name="Watanabe K."/>
            <person name="Yamazaki M."/>
            <person name="Kanehori K."/>
            <person name="Amano N."/>
            <person name="Ohya Y."/>
            <person name="Makino K."/>
            <person name="Suzuki M."/>
        </authorList>
    </citation>
    <scope>NUCLEOTIDE SEQUENCE [LARGE SCALE GENOMIC DNA]</scope>
    <source>
        <strain evidence="2">ATCC 51530 / DSM 4299 / JCM 9571 / NBRC 15438 / GSS1</strain>
    </source>
</reference>
<protein>
    <submittedName>
        <fullName evidence="1">TVG0912906 protein</fullName>
    </submittedName>
</protein>